<keyword evidence="2" id="KW-0547">Nucleotide-binding</keyword>
<dbReference type="SUPFAM" id="SSF52540">
    <property type="entry name" value="P-loop containing nucleoside triphosphate hydrolases"/>
    <property type="match status" value="1"/>
</dbReference>
<evidence type="ECO:0000313" key="7">
    <source>
        <dbReference type="Proteomes" id="UP001497482"/>
    </source>
</evidence>
<comment type="similarity">
    <text evidence="1">Belongs to the TRAFAC class dynamin-like GTPase superfamily. IRG family.</text>
</comment>
<evidence type="ECO:0000259" key="5">
    <source>
        <dbReference type="PROSITE" id="PS51716"/>
    </source>
</evidence>
<dbReference type="PANTHER" id="PTHR32341:SF10">
    <property type="entry name" value="INTERFERON-INDUCIBLE GTPASE 5"/>
    <property type="match status" value="1"/>
</dbReference>
<dbReference type="GO" id="GO:0016020">
    <property type="term" value="C:membrane"/>
    <property type="evidence" value="ECO:0007669"/>
    <property type="project" value="InterPro"/>
</dbReference>
<feature type="domain" description="IRG-type G" evidence="5">
    <location>
        <begin position="65"/>
        <end position="254"/>
    </location>
</feature>
<gene>
    <name evidence="6" type="ORF">KC01_LOCUS2056</name>
</gene>
<dbReference type="PANTHER" id="PTHR32341">
    <property type="entry name" value="INTERFERON-INDUCIBLE GTPASE"/>
    <property type="match status" value="1"/>
</dbReference>
<keyword evidence="4" id="KW-0342">GTP-binding</keyword>
<dbReference type="AlphaFoldDB" id="A0AAV2IWJ1"/>
<dbReference type="InterPro" id="IPR027417">
    <property type="entry name" value="P-loop_NTPase"/>
</dbReference>
<proteinExistence type="inferred from homology"/>
<dbReference type="InterPro" id="IPR051515">
    <property type="entry name" value="IRG"/>
</dbReference>
<dbReference type="Gene3D" id="3.40.50.300">
    <property type="entry name" value="P-loop containing nucleotide triphosphate hydrolases"/>
    <property type="match status" value="1"/>
</dbReference>
<reference evidence="6 7" key="1">
    <citation type="submission" date="2024-04" db="EMBL/GenBank/DDBJ databases">
        <authorList>
            <person name="Waldvogel A.-M."/>
            <person name="Schoenle A."/>
        </authorList>
    </citation>
    <scope>NUCLEOTIDE SEQUENCE [LARGE SCALE GENOMIC DNA]</scope>
</reference>
<dbReference type="InterPro" id="IPR030385">
    <property type="entry name" value="G_IRG_dom"/>
</dbReference>
<dbReference type="Proteomes" id="UP001497482">
    <property type="component" value="Chromosome 1"/>
</dbReference>
<dbReference type="EMBL" id="OZ035823">
    <property type="protein sequence ID" value="CAL1569653.1"/>
    <property type="molecule type" value="Genomic_DNA"/>
</dbReference>
<dbReference type="GO" id="GO:0005525">
    <property type="term" value="F:GTP binding"/>
    <property type="evidence" value="ECO:0007669"/>
    <property type="project" value="UniProtKB-KW"/>
</dbReference>
<dbReference type="PROSITE" id="PS51716">
    <property type="entry name" value="G_IRG"/>
    <property type="match status" value="1"/>
</dbReference>
<name>A0AAV2IWJ1_KNICA</name>
<protein>
    <recommendedName>
        <fullName evidence="5">IRG-type G domain-containing protein</fullName>
    </recommendedName>
</protein>
<keyword evidence="7" id="KW-1185">Reference proteome</keyword>
<evidence type="ECO:0000256" key="3">
    <source>
        <dbReference type="ARBA" id="ARBA00022801"/>
    </source>
</evidence>
<dbReference type="GO" id="GO:0016787">
    <property type="term" value="F:hydrolase activity"/>
    <property type="evidence" value="ECO:0007669"/>
    <property type="project" value="UniProtKB-KW"/>
</dbReference>
<dbReference type="FunFam" id="3.40.50.300:FF:000541">
    <property type="entry name" value="Immunity related GTPase M"/>
    <property type="match status" value="1"/>
</dbReference>
<keyword evidence="3" id="KW-0378">Hydrolase</keyword>
<evidence type="ECO:0000313" key="6">
    <source>
        <dbReference type="EMBL" id="CAL1569653.1"/>
    </source>
</evidence>
<evidence type="ECO:0000256" key="2">
    <source>
        <dbReference type="ARBA" id="ARBA00022741"/>
    </source>
</evidence>
<accession>A0AAV2IWJ1</accession>
<dbReference type="Pfam" id="PF05049">
    <property type="entry name" value="IIGP"/>
    <property type="match status" value="1"/>
</dbReference>
<dbReference type="InterPro" id="IPR007743">
    <property type="entry name" value="Immunity-related_GTPase-like"/>
</dbReference>
<evidence type="ECO:0000256" key="1">
    <source>
        <dbReference type="ARBA" id="ARBA00005429"/>
    </source>
</evidence>
<evidence type="ECO:0000256" key="4">
    <source>
        <dbReference type="ARBA" id="ARBA00023134"/>
    </source>
</evidence>
<sequence>MRCIDFLWHQAPCLHKHNALGHLSTPSNKVIMENRQEDIAEALQGIDQGVAAEKVKKYLNDLEKAPLVIAITGESGSGKSTFVNALRELDDSDEDAASTDVVETTMEPIKYSLPKNSNIKLWDLPGVGTTKFTANEYLMKMEFERFDFFIIISSDRFRENDAKLAQEIQKMGKKFYFVRSKMDNSIQNDKRKYKKITEDEYNAKLKMQTLQRIRDNCTKELGKLGIQSPKVFLISSVALQDYDFHDFWKTLEKELPAFQRDVLLLALPNINLEEFEVRDSDIFLVTYPKSGQ</sequence>
<organism evidence="6 7">
    <name type="scientific">Knipowitschia caucasica</name>
    <name type="common">Caucasian dwarf goby</name>
    <name type="synonym">Pomatoschistus caucasicus</name>
    <dbReference type="NCBI Taxonomy" id="637954"/>
    <lineage>
        <taxon>Eukaryota</taxon>
        <taxon>Metazoa</taxon>
        <taxon>Chordata</taxon>
        <taxon>Craniata</taxon>
        <taxon>Vertebrata</taxon>
        <taxon>Euteleostomi</taxon>
        <taxon>Actinopterygii</taxon>
        <taxon>Neopterygii</taxon>
        <taxon>Teleostei</taxon>
        <taxon>Neoteleostei</taxon>
        <taxon>Acanthomorphata</taxon>
        <taxon>Gobiaria</taxon>
        <taxon>Gobiiformes</taxon>
        <taxon>Gobioidei</taxon>
        <taxon>Gobiidae</taxon>
        <taxon>Gobiinae</taxon>
        <taxon>Knipowitschia</taxon>
    </lineage>
</organism>